<keyword evidence="3 8" id="KW-0238">DNA-binding</keyword>
<dbReference type="InterPro" id="IPR000792">
    <property type="entry name" value="Tscrpt_reg_LuxR_C"/>
</dbReference>
<dbReference type="AlphaFoldDB" id="A0A919KCH4"/>
<reference evidence="8" key="1">
    <citation type="submission" date="2021-01" db="EMBL/GenBank/DDBJ databases">
        <title>Whole genome shotgun sequence of Actinoplanes rishiriensis NBRC 108556.</title>
        <authorList>
            <person name="Komaki H."/>
            <person name="Tamura T."/>
        </authorList>
    </citation>
    <scope>NUCLEOTIDE SEQUENCE</scope>
    <source>
        <strain evidence="8">NBRC 108556</strain>
    </source>
</reference>
<evidence type="ECO:0000256" key="5">
    <source>
        <dbReference type="PROSITE-ProRule" id="PRU00169"/>
    </source>
</evidence>
<dbReference type="SUPFAM" id="SSF46894">
    <property type="entry name" value="C-terminal effector domain of the bipartite response regulators"/>
    <property type="match status" value="1"/>
</dbReference>
<dbReference type="GO" id="GO:0000160">
    <property type="term" value="P:phosphorelay signal transduction system"/>
    <property type="evidence" value="ECO:0007669"/>
    <property type="project" value="InterPro"/>
</dbReference>
<dbReference type="Pfam" id="PF00072">
    <property type="entry name" value="Response_reg"/>
    <property type="match status" value="1"/>
</dbReference>
<dbReference type="Pfam" id="PF00196">
    <property type="entry name" value="GerE"/>
    <property type="match status" value="1"/>
</dbReference>
<dbReference type="Gene3D" id="3.40.50.2300">
    <property type="match status" value="1"/>
</dbReference>
<evidence type="ECO:0000256" key="3">
    <source>
        <dbReference type="ARBA" id="ARBA00023125"/>
    </source>
</evidence>
<dbReference type="PANTHER" id="PTHR43214">
    <property type="entry name" value="TWO-COMPONENT RESPONSE REGULATOR"/>
    <property type="match status" value="1"/>
</dbReference>
<dbReference type="PROSITE" id="PS50110">
    <property type="entry name" value="RESPONSE_REGULATORY"/>
    <property type="match status" value="1"/>
</dbReference>
<evidence type="ECO:0000256" key="2">
    <source>
        <dbReference type="ARBA" id="ARBA00023015"/>
    </source>
</evidence>
<dbReference type="GO" id="GO:0006355">
    <property type="term" value="P:regulation of DNA-templated transcription"/>
    <property type="evidence" value="ECO:0007669"/>
    <property type="project" value="InterPro"/>
</dbReference>
<dbReference type="SUPFAM" id="SSF52172">
    <property type="entry name" value="CheY-like"/>
    <property type="match status" value="1"/>
</dbReference>
<evidence type="ECO:0000313" key="8">
    <source>
        <dbReference type="EMBL" id="GIF01082.1"/>
    </source>
</evidence>
<keyword evidence="1 5" id="KW-0597">Phosphoprotein</keyword>
<evidence type="ECO:0000256" key="1">
    <source>
        <dbReference type="ARBA" id="ARBA00022553"/>
    </source>
</evidence>
<accession>A0A919KCH4</accession>
<proteinExistence type="predicted"/>
<dbReference type="InterPro" id="IPR039420">
    <property type="entry name" value="WalR-like"/>
</dbReference>
<dbReference type="InterPro" id="IPR058245">
    <property type="entry name" value="NreC/VraR/RcsB-like_REC"/>
</dbReference>
<evidence type="ECO:0000259" key="6">
    <source>
        <dbReference type="PROSITE" id="PS50043"/>
    </source>
</evidence>
<evidence type="ECO:0000256" key="4">
    <source>
        <dbReference type="ARBA" id="ARBA00023163"/>
    </source>
</evidence>
<dbReference type="GO" id="GO:0003677">
    <property type="term" value="F:DNA binding"/>
    <property type="evidence" value="ECO:0007669"/>
    <property type="project" value="UniProtKB-KW"/>
</dbReference>
<feature type="domain" description="Response regulatory" evidence="7">
    <location>
        <begin position="21"/>
        <end position="137"/>
    </location>
</feature>
<evidence type="ECO:0000259" key="7">
    <source>
        <dbReference type="PROSITE" id="PS50110"/>
    </source>
</evidence>
<feature type="modified residue" description="4-aspartylphosphate" evidence="5">
    <location>
        <position position="72"/>
    </location>
</feature>
<keyword evidence="4" id="KW-0804">Transcription</keyword>
<comment type="caution">
    <text evidence="8">The sequence shown here is derived from an EMBL/GenBank/DDBJ whole genome shotgun (WGS) entry which is preliminary data.</text>
</comment>
<dbReference type="InterPro" id="IPR011006">
    <property type="entry name" value="CheY-like_superfamily"/>
</dbReference>
<gene>
    <name evidence="8" type="ORF">Ari01nite_85460</name>
</gene>
<dbReference type="InterPro" id="IPR016032">
    <property type="entry name" value="Sig_transdc_resp-reg_C-effctor"/>
</dbReference>
<name>A0A919KCH4_9ACTN</name>
<dbReference type="Proteomes" id="UP000636960">
    <property type="component" value="Unassembled WGS sequence"/>
</dbReference>
<organism evidence="8 9">
    <name type="scientific">Paractinoplanes rishiriensis</name>
    <dbReference type="NCBI Taxonomy" id="1050105"/>
    <lineage>
        <taxon>Bacteria</taxon>
        <taxon>Bacillati</taxon>
        <taxon>Actinomycetota</taxon>
        <taxon>Actinomycetes</taxon>
        <taxon>Micromonosporales</taxon>
        <taxon>Micromonosporaceae</taxon>
        <taxon>Paractinoplanes</taxon>
    </lineage>
</organism>
<dbReference type="PANTHER" id="PTHR43214:SF24">
    <property type="entry name" value="TRANSCRIPTIONAL REGULATORY PROTEIN NARL-RELATED"/>
    <property type="match status" value="1"/>
</dbReference>
<sequence>MPLPRPRTDSSTRIEAETMIRVMLADDEPMIRAGVRAILTTEPDIDIVAEASDGREAIDLAQRHTPDVALIDIRMPRLDGLAATLEIRRTVPAAAIIILTTFGEDEYISRAIESGANGFLLKSGGPHELIAGVRGVAEGAACLSPKIAQRVLSQLSDGRMSRTSVARSRVESLTPRELDVLKLLGAGASNAEIGRALFLVEGTVKTHVSTIFLRLGVKNRVQAAILAYEAGLIDDPGQTGDRA</sequence>
<dbReference type="CDD" id="cd17535">
    <property type="entry name" value="REC_NarL-like"/>
    <property type="match status" value="1"/>
</dbReference>
<keyword evidence="9" id="KW-1185">Reference proteome</keyword>
<dbReference type="SMART" id="SM00448">
    <property type="entry name" value="REC"/>
    <property type="match status" value="1"/>
</dbReference>
<dbReference type="PROSITE" id="PS50043">
    <property type="entry name" value="HTH_LUXR_2"/>
    <property type="match status" value="1"/>
</dbReference>
<dbReference type="InterPro" id="IPR001789">
    <property type="entry name" value="Sig_transdc_resp-reg_receiver"/>
</dbReference>
<keyword evidence="2" id="KW-0805">Transcription regulation</keyword>
<dbReference type="EMBL" id="BOMV01000097">
    <property type="protein sequence ID" value="GIF01082.1"/>
    <property type="molecule type" value="Genomic_DNA"/>
</dbReference>
<dbReference type="SMART" id="SM00421">
    <property type="entry name" value="HTH_LUXR"/>
    <property type="match status" value="1"/>
</dbReference>
<dbReference type="PRINTS" id="PR00038">
    <property type="entry name" value="HTHLUXR"/>
</dbReference>
<feature type="domain" description="HTH luxR-type" evidence="6">
    <location>
        <begin position="166"/>
        <end position="231"/>
    </location>
</feature>
<protein>
    <submittedName>
        <fullName evidence="8">DNA-binding response regulator</fullName>
    </submittedName>
</protein>
<evidence type="ECO:0000313" key="9">
    <source>
        <dbReference type="Proteomes" id="UP000636960"/>
    </source>
</evidence>
<dbReference type="CDD" id="cd06170">
    <property type="entry name" value="LuxR_C_like"/>
    <property type="match status" value="1"/>
</dbReference>